<evidence type="ECO:0000313" key="7">
    <source>
        <dbReference type="EMBL" id="KAF8728955.1"/>
    </source>
</evidence>
<keyword evidence="8" id="KW-1185">Reference proteome</keyword>
<dbReference type="AlphaFoldDB" id="A0A835KF93"/>
<accession>A0A835KF93</accession>
<dbReference type="PANTHER" id="PTHR33469">
    <property type="entry name" value="PROTEIN ELF4-LIKE 4"/>
    <property type="match status" value="1"/>
</dbReference>
<dbReference type="InterPro" id="IPR009741">
    <property type="entry name" value="EARLY_FLOWERING_4_dom"/>
</dbReference>
<dbReference type="Proteomes" id="UP000636709">
    <property type="component" value="Unassembled WGS sequence"/>
</dbReference>
<reference evidence="7" key="1">
    <citation type="submission" date="2020-07" db="EMBL/GenBank/DDBJ databases">
        <title>Genome sequence and genetic diversity analysis of an under-domesticated orphan crop, white fonio (Digitaria exilis).</title>
        <authorList>
            <person name="Bennetzen J.L."/>
            <person name="Chen S."/>
            <person name="Ma X."/>
            <person name="Wang X."/>
            <person name="Yssel A.E.J."/>
            <person name="Chaluvadi S.R."/>
            <person name="Johnson M."/>
            <person name="Gangashetty P."/>
            <person name="Hamidou F."/>
            <person name="Sanogo M.D."/>
            <person name="Zwaenepoel A."/>
            <person name="Wallace J."/>
            <person name="Van De Peer Y."/>
            <person name="Van Deynze A."/>
        </authorList>
    </citation>
    <scope>NUCLEOTIDE SEQUENCE</scope>
    <source>
        <tissue evidence="7">Leaves</tissue>
    </source>
</reference>
<keyword evidence="4" id="KW-0539">Nucleus</keyword>
<protein>
    <recommendedName>
        <fullName evidence="6">Protein EARLY FLOWERING 4 domain-containing protein</fullName>
    </recommendedName>
</protein>
<feature type="region of interest" description="Disordered" evidence="5">
    <location>
        <begin position="344"/>
        <end position="375"/>
    </location>
</feature>
<feature type="region of interest" description="Disordered" evidence="5">
    <location>
        <begin position="1"/>
        <end position="44"/>
    </location>
</feature>
<gene>
    <name evidence="7" type="ORF">HU200_018256</name>
</gene>
<feature type="compositionally biased region" description="Basic and acidic residues" evidence="5">
    <location>
        <begin position="31"/>
        <end position="44"/>
    </location>
</feature>
<dbReference type="Pfam" id="PF07011">
    <property type="entry name" value="Elf4"/>
    <property type="match status" value="1"/>
</dbReference>
<feature type="compositionally biased region" description="Polar residues" evidence="5">
    <location>
        <begin position="1"/>
        <end position="29"/>
    </location>
</feature>
<evidence type="ECO:0000256" key="2">
    <source>
        <dbReference type="ARBA" id="ARBA00009514"/>
    </source>
</evidence>
<sequence length="375" mass="40841">MSLSPPETDTNSTRNVSERATNLSLSFSLPESRERAQQQREQKDGTACLFRVSEDLLISSLLSIVIHLPLSRFIHPHPLPAFLSSSPPPPGIRRTDGPTFLPGEATALNRASFSHILMNKTYHVLSLVLVKDLRCFHPGFFLFALMLGWIGCKPSDWFFHLRSTDSPFSSKRFRCDLARPVPRLVAAQPIRFWFPPTLAASGGNHHVLSGILRRARFVVLGSQSFPLPPFLLLRYAINQSLDPRSASFFPLSGGETTLSGFGGGGAAGAGVDTKVLHAFQTSFVQVQSLLDQNRVLINEINQNHESKVPGDLSRNVGLIRELNNNIRRVVDLYADLSSLFAASDGGGGRAASEGGSVGTVRPAGAGHKRIRSGLD</sequence>
<evidence type="ECO:0000313" key="8">
    <source>
        <dbReference type="Proteomes" id="UP000636709"/>
    </source>
</evidence>
<organism evidence="7 8">
    <name type="scientific">Digitaria exilis</name>
    <dbReference type="NCBI Taxonomy" id="1010633"/>
    <lineage>
        <taxon>Eukaryota</taxon>
        <taxon>Viridiplantae</taxon>
        <taxon>Streptophyta</taxon>
        <taxon>Embryophyta</taxon>
        <taxon>Tracheophyta</taxon>
        <taxon>Spermatophyta</taxon>
        <taxon>Magnoliopsida</taxon>
        <taxon>Liliopsida</taxon>
        <taxon>Poales</taxon>
        <taxon>Poaceae</taxon>
        <taxon>PACMAD clade</taxon>
        <taxon>Panicoideae</taxon>
        <taxon>Panicodae</taxon>
        <taxon>Paniceae</taxon>
        <taxon>Anthephorinae</taxon>
        <taxon>Digitaria</taxon>
    </lineage>
</organism>
<comment type="similarity">
    <text evidence="2">Belongs to the EARLY FLOWERING 4 family.</text>
</comment>
<dbReference type="PANTHER" id="PTHR33469:SF30">
    <property type="entry name" value="FLOWERING 4 PROTEIN, PUTATIVE, EXPRESSED-RELATED"/>
    <property type="match status" value="1"/>
</dbReference>
<dbReference type="GO" id="GO:0009649">
    <property type="term" value="P:entrainment of circadian clock"/>
    <property type="evidence" value="ECO:0007669"/>
    <property type="project" value="TreeGrafter"/>
</dbReference>
<keyword evidence="3" id="KW-0090">Biological rhythms</keyword>
<dbReference type="GO" id="GO:0042753">
    <property type="term" value="P:positive regulation of circadian rhythm"/>
    <property type="evidence" value="ECO:0007669"/>
    <property type="project" value="InterPro"/>
</dbReference>
<evidence type="ECO:0000256" key="1">
    <source>
        <dbReference type="ARBA" id="ARBA00004123"/>
    </source>
</evidence>
<dbReference type="GO" id="GO:0048511">
    <property type="term" value="P:rhythmic process"/>
    <property type="evidence" value="ECO:0007669"/>
    <property type="project" value="UniProtKB-KW"/>
</dbReference>
<dbReference type="InterPro" id="IPR040462">
    <property type="entry name" value="EARLY_FLOWERING_4"/>
</dbReference>
<comment type="caution">
    <text evidence="7">The sequence shown here is derived from an EMBL/GenBank/DDBJ whole genome shotgun (WGS) entry which is preliminary data.</text>
</comment>
<comment type="subcellular location">
    <subcellularLocation>
        <location evidence="1">Nucleus</location>
    </subcellularLocation>
</comment>
<dbReference type="GO" id="GO:0005634">
    <property type="term" value="C:nucleus"/>
    <property type="evidence" value="ECO:0007669"/>
    <property type="project" value="UniProtKB-SubCell"/>
</dbReference>
<evidence type="ECO:0000256" key="5">
    <source>
        <dbReference type="SAM" id="MobiDB-lite"/>
    </source>
</evidence>
<proteinExistence type="inferred from homology"/>
<evidence type="ECO:0000259" key="6">
    <source>
        <dbReference type="Pfam" id="PF07011"/>
    </source>
</evidence>
<dbReference type="EMBL" id="JACEFO010001626">
    <property type="protein sequence ID" value="KAF8728955.1"/>
    <property type="molecule type" value="Genomic_DNA"/>
</dbReference>
<feature type="domain" description="Protein EARLY FLOWERING 4" evidence="6">
    <location>
        <begin position="271"/>
        <end position="343"/>
    </location>
</feature>
<name>A0A835KF93_9POAL</name>
<evidence type="ECO:0000256" key="4">
    <source>
        <dbReference type="ARBA" id="ARBA00023242"/>
    </source>
</evidence>
<feature type="compositionally biased region" description="Basic residues" evidence="5">
    <location>
        <begin position="366"/>
        <end position="375"/>
    </location>
</feature>
<evidence type="ECO:0000256" key="3">
    <source>
        <dbReference type="ARBA" id="ARBA00023108"/>
    </source>
</evidence>